<dbReference type="InterPro" id="IPR001021">
    <property type="entry name" value="Ribosomal_bL25_long"/>
</dbReference>
<dbReference type="NCBIfam" id="TIGR00731">
    <property type="entry name" value="bL25_bact_ctc"/>
    <property type="match status" value="1"/>
</dbReference>
<dbReference type="Proteomes" id="UP000178797">
    <property type="component" value="Unassembled WGS sequence"/>
</dbReference>
<dbReference type="Gene3D" id="2.170.120.20">
    <property type="entry name" value="Ribosomal protein L25, beta domain"/>
    <property type="match status" value="1"/>
</dbReference>
<feature type="domain" description="Large ribosomal subunit protein bL25 L25" evidence="7">
    <location>
        <begin position="6"/>
        <end position="95"/>
    </location>
</feature>
<dbReference type="GO" id="GO:0022625">
    <property type="term" value="C:cytosolic large ribosomal subunit"/>
    <property type="evidence" value="ECO:0007669"/>
    <property type="project" value="TreeGrafter"/>
</dbReference>
<comment type="subunit">
    <text evidence="5">Part of the 50S ribosomal subunit; part of the 5S rRNA/L5/L18/L25 subcomplex. Contacts the 5S rRNA. Binds to the 5S rRNA independently of L5 and L18.</text>
</comment>
<dbReference type="Pfam" id="PF01386">
    <property type="entry name" value="Ribosomal_L25p"/>
    <property type="match status" value="1"/>
</dbReference>
<dbReference type="SUPFAM" id="SSF50715">
    <property type="entry name" value="Ribosomal protein L25-like"/>
    <property type="match status" value="1"/>
</dbReference>
<protein>
    <recommendedName>
        <fullName evidence="5">Large ribosomal subunit protein bL25</fullName>
    </recommendedName>
    <alternativeName>
        <fullName evidence="5">General stress protein CTC</fullName>
    </alternativeName>
</protein>
<dbReference type="PANTHER" id="PTHR33284:SF1">
    <property type="entry name" value="RIBOSOMAL PROTEIN L25_GLN-TRNA SYNTHETASE, ANTI-CODON-BINDING DOMAIN-CONTAINING PROTEIN"/>
    <property type="match status" value="1"/>
</dbReference>
<dbReference type="AlphaFoldDB" id="A0A1F7S1X5"/>
<name>A0A1F7S1X5_9BACT</name>
<evidence type="ECO:0000259" key="7">
    <source>
        <dbReference type="Pfam" id="PF01386"/>
    </source>
</evidence>
<evidence type="ECO:0000259" key="8">
    <source>
        <dbReference type="Pfam" id="PF14693"/>
    </source>
</evidence>
<dbReference type="InterPro" id="IPR020930">
    <property type="entry name" value="Ribosomal_uL5_bac-type"/>
</dbReference>
<organism evidence="9 10">
    <name type="scientific">Candidatus Schekmanbacteria bacterium RBG_16_38_10</name>
    <dbReference type="NCBI Taxonomy" id="1817879"/>
    <lineage>
        <taxon>Bacteria</taxon>
        <taxon>Candidatus Schekmaniibacteriota</taxon>
    </lineage>
</organism>
<dbReference type="InterPro" id="IPR011035">
    <property type="entry name" value="Ribosomal_bL25/Gln-tRNA_synth"/>
</dbReference>
<dbReference type="GO" id="GO:0003735">
    <property type="term" value="F:structural constituent of ribosome"/>
    <property type="evidence" value="ECO:0007669"/>
    <property type="project" value="InterPro"/>
</dbReference>
<evidence type="ECO:0000313" key="9">
    <source>
        <dbReference type="EMBL" id="OGL47721.1"/>
    </source>
</evidence>
<accession>A0A1F7S1X5</accession>
<feature type="compositionally biased region" description="Basic and acidic residues" evidence="6">
    <location>
        <begin position="207"/>
        <end position="217"/>
    </location>
</feature>
<feature type="domain" description="Large ribosomal subunit protein bL25 beta" evidence="8">
    <location>
        <begin position="103"/>
        <end position="186"/>
    </location>
</feature>
<evidence type="ECO:0000313" key="10">
    <source>
        <dbReference type="Proteomes" id="UP000178797"/>
    </source>
</evidence>
<dbReference type="GO" id="GO:0008097">
    <property type="term" value="F:5S rRNA binding"/>
    <property type="evidence" value="ECO:0007669"/>
    <property type="project" value="InterPro"/>
</dbReference>
<comment type="similarity">
    <text evidence="5">Belongs to the bacterial ribosomal protein bL25 family. CTC subfamily.</text>
</comment>
<comment type="function">
    <text evidence="5">This is one of the proteins that binds to the 5S RNA in the ribosome where it forms part of the central protuberance.</text>
</comment>
<evidence type="ECO:0000256" key="2">
    <source>
        <dbReference type="ARBA" id="ARBA00022884"/>
    </source>
</evidence>
<dbReference type="InterPro" id="IPR037121">
    <property type="entry name" value="Ribosomal_bL25_C"/>
</dbReference>
<keyword evidence="4 5" id="KW-0687">Ribonucleoprotein</keyword>
<dbReference type="InterPro" id="IPR020057">
    <property type="entry name" value="Ribosomal_bL25_b-dom"/>
</dbReference>
<keyword evidence="1 5" id="KW-0699">rRNA-binding</keyword>
<evidence type="ECO:0000256" key="1">
    <source>
        <dbReference type="ARBA" id="ARBA00022730"/>
    </source>
</evidence>
<evidence type="ECO:0000256" key="6">
    <source>
        <dbReference type="SAM" id="MobiDB-lite"/>
    </source>
</evidence>
<evidence type="ECO:0000256" key="3">
    <source>
        <dbReference type="ARBA" id="ARBA00022980"/>
    </source>
</evidence>
<dbReference type="Pfam" id="PF14693">
    <property type="entry name" value="Ribosomal_TL5_C"/>
    <property type="match status" value="1"/>
</dbReference>
<dbReference type="CDD" id="cd00495">
    <property type="entry name" value="Ribosomal_L25_TL5_CTC"/>
    <property type="match status" value="1"/>
</dbReference>
<dbReference type="GO" id="GO:0006412">
    <property type="term" value="P:translation"/>
    <property type="evidence" value="ECO:0007669"/>
    <property type="project" value="UniProtKB-UniRule"/>
</dbReference>
<dbReference type="HAMAP" id="MF_01334">
    <property type="entry name" value="Ribosomal_bL25_CTC"/>
    <property type="match status" value="1"/>
</dbReference>
<comment type="caution">
    <text evidence="9">The sequence shown here is derived from an EMBL/GenBank/DDBJ whole genome shotgun (WGS) entry which is preliminary data.</text>
</comment>
<dbReference type="InterPro" id="IPR029751">
    <property type="entry name" value="Ribosomal_L25_dom"/>
</dbReference>
<dbReference type="Gene3D" id="2.40.240.10">
    <property type="entry name" value="Ribosomal Protein L25, Chain P"/>
    <property type="match status" value="1"/>
</dbReference>
<sequence length="248" mass="26745">MEITSLKVKKREQIGKATSRRLRITGFIPGVFYGKGENSVPLVLYKKDLQGILQKNPSEHPIIQIEFEGENEMPHVLLKDIQHDPVTGEALHVDFQHIDMTRKIKVKVEIALTGKSKGVAENGGVLNFISRELEIECLPSALPENLKVDITSLDINDSIHIRDLKIDEGIRILGDPDAPIVSVTAPHVEAEVKAEVPAEEAAAAAEAPKEGETEAKAAPKGGAPVPKGAPAEQKEKAPKGKGDAKSSS</sequence>
<feature type="compositionally biased region" description="Low complexity" evidence="6">
    <location>
        <begin position="218"/>
        <end position="231"/>
    </location>
</feature>
<evidence type="ECO:0000256" key="4">
    <source>
        <dbReference type="ARBA" id="ARBA00023274"/>
    </source>
</evidence>
<gene>
    <name evidence="5" type="primary">rplY</name>
    <name evidence="5" type="synonym">ctc</name>
    <name evidence="9" type="ORF">A2W05_11755</name>
</gene>
<feature type="region of interest" description="Disordered" evidence="6">
    <location>
        <begin position="193"/>
        <end position="248"/>
    </location>
</feature>
<proteinExistence type="inferred from homology"/>
<dbReference type="EMBL" id="MGDE01000019">
    <property type="protein sequence ID" value="OGL47721.1"/>
    <property type="molecule type" value="Genomic_DNA"/>
</dbReference>
<keyword evidence="2 5" id="KW-0694">RNA-binding</keyword>
<dbReference type="PANTHER" id="PTHR33284">
    <property type="entry name" value="RIBOSOMAL PROTEIN L25/GLN-TRNA SYNTHETASE, ANTI-CODON-BINDING DOMAIN-CONTAINING PROTEIN"/>
    <property type="match status" value="1"/>
</dbReference>
<reference evidence="9 10" key="1">
    <citation type="journal article" date="2016" name="Nat. Commun.">
        <title>Thousands of microbial genomes shed light on interconnected biogeochemical processes in an aquifer system.</title>
        <authorList>
            <person name="Anantharaman K."/>
            <person name="Brown C.T."/>
            <person name="Hug L.A."/>
            <person name="Sharon I."/>
            <person name="Castelle C.J."/>
            <person name="Probst A.J."/>
            <person name="Thomas B.C."/>
            <person name="Singh A."/>
            <person name="Wilkins M.J."/>
            <person name="Karaoz U."/>
            <person name="Brodie E.L."/>
            <person name="Williams K.H."/>
            <person name="Hubbard S.S."/>
            <person name="Banfield J.F."/>
        </authorList>
    </citation>
    <scope>NUCLEOTIDE SEQUENCE [LARGE SCALE GENOMIC DNA]</scope>
</reference>
<feature type="compositionally biased region" description="Basic and acidic residues" evidence="6">
    <location>
        <begin position="232"/>
        <end position="248"/>
    </location>
</feature>
<keyword evidence="3 5" id="KW-0689">Ribosomal protein</keyword>
<dbReference type="InterPro" id="IPR020056">
    <property type="entry name" value="Rbsml_bL25/Gln-tRNA_synth_N"/>
</dbReference>
<evidence type="ECO:0000256" key="5">
    <source>
        <dbReference type="HAMAP-Rule" id="MF_01334"/>
    </source>
</evidence>